<accession>A0A2T5J6Y4</accession>
<keyword evidence="2" id="KW-0812">Transmembrane</keyword>
<keyword evidence="1" id="KW-0175">Coiled coil</keyword>
<sequence>MNVDTLLGAAAVVLATTLVYTLLRRKKVNKVLQQNNTVPPLMLQRSTQLKLTRLQEATQYNEAGQRQLQRLVNDYQNKKISIKEYNDKLDALINKLNIEV</sequence>
<protein>
    <submittedName>
        <fullName evidence="3">Uncharacterized protein</fullName>
    </submittedName>
</protein>
<gene>
    <name evidence="3" type="ORF">C8P68_106124</name>
</gene>
<reference evidence="3 4" key="1">
    <citation type="submission" date="2018-04" db="EMBL/GenBank/DDBJ databases">
        <title>Genomic Encyclopedia of Archaeal and Bacterial Type Strains, Phase II (KMG-II): from individual species to whole genera.</title>
        <authorList>
            <person name="Goeker M."/>
        </authorList>
    </citation>
    <scope>NUCLEOTIDE SEQUENCE [LARGE SCALE GENOMIC DNA]</scope>
    <source>
        <strain evidence="3 4">DSM 26809</strain>
    </source>
</reference>
<keyword evidence="4" id="KW-1185">Reference proteome</keyword>
<comment type="caution">
    <text evidence="3">The sequence shown here is derived from an EMBL/GenBank/DDBJ whole genome shotgun (WGS) entry which is preliminary data.</text>
</comment>
<evidence type="ECO:0000313" key="3">
    <source>
        <dbReference type="EMBL" id="PTQ94910.1"/>
    </source>
</evidence>
<dbReference type="AlphaFoldDB" id="A0A2T5J6Y4"/>
<feature type="transmembrane region" description="Helical" evidence="2">
    <location>
        <begin position="6"/>
        <end position="23"/>
    </location>
</feature>
<proteinExistence type="predicted"/>
<dbReference type="EMBL" id="QAOQ01000006">
    <property type="protein sequence ID" value="PTQ94910.1"/>
    <property type="molecule type" value="Genomic_DNA"/>
</dbReference>
<organism evidence="3 4">
    <name type="scientific">Mucilaginibacter yixingensis</name>
    <dbReference type="NCBI Taxonomy" id="1295612"/>
    <lineage>
        <taxon>Bacteria</taxon>
        <taxon>Pseudomonadati</taxon>
        <taxon>Bacteroidota</taxon>
        <taxon>Sphingobacteriia</taxon>
        <taxon>Sphingobacteriales</taxon>
        <taxon>Sphingobacteriaceae</taxon>
        <taxon>Mucilaginibacter</taxon>
    </lineage>
</organism>
<dbReference type="RefSeq" id="WP_107829661.1">
    <property type="nucleotide sequence ID" value="NZ_CP160205.1"/>
</dbReference>
<evidence type="ECO:0000256" key="1">
    <source>
        <dbReference type="SAM" id="Coils"/>
    </source>
</evidence>
<dbReference type="Proteomes" id="UP000244168">
    <property type="component" value="Unassembled WGS sequence"/>
</dbReference>
<evidence type="ECO:0000256" key="2">
    <source>
        <dbReference type="SAM" id="Phobius"/>
    </source>
</evidence>
<name>A0A2T5J6Y4_9SPHI</name>
<keyword evidence="2" id="KW-1133">Transmembrane helix</keyword>
<keyword evidence="2" id="KW-0472">Membrane</keyword>
<evidence type="ECO:0000313" key="4">
    <source>
        <dbReference type="Proteomes" id="UP000244168"/>
    </source>
</evidence>
<feature type="coiled-coil region" evidence="1">
    <location>
        <begin position="68"/>
        <end position="95"/>
    </location>
</feature>